<accession>A0AAE0DBH7</accession>
<evidence type="ECO:0000313" key="2">
    <source>
        <dbReference type="EMBL" id="KAK2773535.1"/>
    </source>
</evidence>
<organism evidence="2 3">
    <name type="scientific">Colletotrichum kahawae</name>
    <name type="common">Coffee berry disease fungus</name>
    <dbReference type="NCBI Taxonomy" id="34407"/>
    <lineage>
        <taxon>Eukaryota</taxon>
        <taxon>Fungi</taxon>
        <taxon>Dikarya</taxon>
        <taxon>Ascomycota</taxon>
        <taxon>Pezizomycotina</taxon>
        <taxon>Sordariomycetes</taxon>
        <taxon>Hypocreomycetidae</taxon>
        <taxon>Glomerellales</taxon>
        <taxon>Glomerellaceae</taxon>
        <taxon>Colletotrichum</taxon>
        <taxon>Colletotrichum gloeosporioides species complex</taxon>
    </lineage>
</organism>
<proteinExistence type="predicted"/>
<name>A0AAE0DBH7_COLKA</name>
<feature type="compositionally biased region" description="Basic and acidic residues" evidence="1">
    <location>
        <begin position="20"/>
        <end position="33"/>
    </location>
</feature>
<gene>
    <name evidence="2" type="ORF">CKAH01_13575</name>
</gene>
<feature type="region of interest" description="Disordered" evidence="1">
    <location>
        <begin position="1"/>
        <end position="56"/>
    </location>
</feature>
<comment type="caution">
    <text evidence="2">The sequence shown here is derived from an EMBL/GenBank/DDBJ whole genome shotgun (WGS) entry which is preliminary data.</text>
</comment>
<sequence length="56" mass="6062">MDGLDGLDGWTGGWQGHKGRGLDGWRATEDRHSKSGVGQKQKGWAGPEQDRQAGEI</sequence>
<keyword evidence="3" id="KW-1185">Reference proteome</keyword>
<reference evidence="2" key="1">
    <citation type="submission" date="2023-02" db="EMBL/GenBank/DDBJ databases">
        <title>Colletotrichum kahawae CIFC_Que2 genome sequencing and assembly.</title>
        <authorList>
            <person name="Baroncelli R."/>
        </authorList>
    </citation>
    <scope>NUCLEOTIDE SEQUENCE</scope>
    <source>
        <strain evidence="2">CIFC_Que2</strain>
    </source>
</reference>
<dbReference type="Proteomes" id="UP001281614">
    <property type="component" value="Unassembled WGS sequence"/>
</dbReference>
<dbReference type="EMBL" id="VYYT01000056">
    <property type="protein sequence ID" value="KAK2773535.1"/>
    <property type="molecule type" value="Genomic_DNA"/>
</dbReference>
<evidence type="ECO:0000256" key="1">
    <source>
        <dbReference type="SAM" id="MobiDB-lite"/>
    </source>
</evidence>
<dbReference type="AlphaFoldDB" id="A0AAE0DBH7"/>
<protein>
    <submittedName>
        <fullName evidence="2">Uncharacterized protein</fullName>
    </submittedName>
</protein>
<evidence type="ECO:0000313" key="3">
    <source>
        <dbReference type="Proteomes" id="UP001281614"/>
    </source>
</evidence>